<dbReference type="RefSeq" id="XP_051359427.1">
    <property type="nucleotide sequence ID" value="XM_051509611.1"/>
</dbReference>
<dbReference type="GeneID" id="75829823"/>
<dbReference type="Proteomes" id="UP001055219">
    <property type="component" value="Unassembled WGS sequence"/>
</dbReference>
<accession>A0A9P9XVH0</accession>
<comment type="caution">
    <text evidence="1">The sequence shown here is derived from an EMBL/GenBank/DDBJ whole genome shotgun (WGS) entry which is preliminary data.</text>
</comment>
<proteinExistence type="predicted"/>
<evidence type="ECO:0000313" key="1">
    <source>
        <dbReference type="EMBL" id="KAI6778571.1"/>
    </source>
</evidence>
<organism evidence="1 2">
    <name type="scientific">Emericellopsis cladophorae</name>
    <dbReference type="NCBI Taxonomy" id="2686198"/>
    <lineage>
        <taxon>Eukaryota</taxon>
        <taxon>Fungi</taxon>
        <taxon>Dikarya</taxon>
        <taxon>Ascomycota</taxon>
        <taxon>Pezizomycotina</taxon>
        <taxon>Sordariomycetes</taxon>
        <taxon>Hypocreomycetidae</taxon>
        <taxon>Hypocreales</taxon>
        <taxon>Bionectriaceae</taxon>
        <taxon>Emericellopsis</taxon>
    </lineage>
</organism>
<evidence type="ECO:0000313" key="2">
    <source>
        <dbReference type="Proteomes" id="UP001055219"/>
    </source>
</evidence>
<name>A0A9P9XVH0_9HYPO</name>
<dbReference type="EMBL" id="JAGIXG020000065">
    <property type="protein sequence ID" value="KAI6778571.1"/>
    <property type="molecule type" value="Genomic_DNA"/>
</dbReference>
<protein>
    <submittedName>
        <fullName evidence="1">Uncharacterized protein</fullName>
    </submittedName>
</protein>
<sequence length="111" mass="11789">MAGAGSVTQPQSVSSFAQEAAHVYQELEVFQARAKQCMELAAAHDDDPPPSAVGPMEVFRSLAASAPSGEVTQRIAGVLQLLEDIEGRDADHFAKYVALIGDTIEQLFALC</sequence>
<dbReference type="AlphaFoldDB" id="A0A9P9XVH0"/>
<reference evidence="1" key="1">
    <citation type="journal article" date="2021" name="J Fungi (Basel)">
        <title>Genomic and Metabolomic Analyses of the Marine Fungus Emericellopsis cladophorae: Insights into Saltwater Adaptability Mechanisms and Its Biosynthetic Potential.</title>
        <authorList>
            <person name="Goncalves M.F.M."/>
            <person name="Hilario S."/>
            <person name="Van de Peer Y."/>
            <person name="Esteves A.C."/>
            <person name="Alves A."/>
        </authorList>
    </citation>
    <scope>NUCLEOTIDE SEQUENCE</scope>
    <source>
        <strain evidence="1">MUM 19.33</strain>
    </source>
</reference>
<gene>
    <name evidence="1" type="ORF">J7T54_003321</name>
</gene>
<reference evidence="1" key="2">
    <citation type="submission" date="2022-07" db="EMBL/GenBank/DDBJ databases">
        <authorList>
            <person name="Goncalves M.F.M."/>
            <person name="Hilario S."/>
            <person name="Van De Peer Y."/>
            <person name="Esteves A.C."/>
            <person name="Alves A."/>
        </authorList>
    </citation>
    <scope>NUCLEOTIDE SEQUENCE</scope>
    <source>
        <strain evidence="1">MUM 19.33</strain>
    </source>
</reference>
<keyword evidence="2" id="KW-1185">Reference proteome</keyword>